<evidence type="ECO:0000313" key="2">
    <source>
        <dbReference type="Proteomes" id="UP001164737"/>
    </source>
</evidence>
<dbReference type="Proteomes" id="UP001164737">
    <property type="component" value="Chromosome"/>
</dbReference>
<evidence type="ECO:0000313" key="1">
    <source>
        <dbReference type="EMBL" id="WAH66074.1"/>
    </source>
</evidence>
<accession>A0AA47ICZ6</accession>
<reference evidence="1" key="1">
    <citation type="submission" date="2022-10" db="EMBL/GenBank/DDBJ databases">
        <title>Complete genome sequence resource for Xanthomonas hortorum isolated from Greek Oregano.</title>
        <authorList>
            <person name="Gonzalez-Tobon J."/>
            <person name="Helmann T.C."/>
            <person name="Daughtrey M."/>
            <person name="Stodghill P.V."/>
            <person name="Filiatrault M.J."/>
        </authorList>
    </citation>
    <scope>NUCLEOTIDE SEQUENCE</scope>
    <source>
        <strain evidence="1">Oregano 108</strain>
    </source>
</reference>
<dbReference type="AlphaFoldDB" id="A0AA47ICZ6"/>
<organism evidence="1 2">
    <name type="scientific">Xanthomonas hortorum</name>
    <dbReference type="NCBI Taxonomy" id="56454"/>
    <lineage>
        <taxon>Bacteria</taxon>
        <taxon>Pseudomonadati</taxon>
        <taxon>Pseudomonadota</taxon>
        <taxon>Gammaproteobacteria</taxon>
        <taxon>Lysobacterales</taxon>
        <taxon>Lysobacteraceae</taxon>
        <taxon>Xanthomonas</taxon>
    </lineage>
</organism>
<protein>
    <submittedName>
        <fullName evidence="1">Helix-turn-helix domain-containing protein</fullName>
    </submittedName>
</protein>
<dbReference type="RefSeq" id="WP_268214741.1">
    <property type="nucleotide sequence ID" value="NZ_CP107241.1"/>
</dbReference>
<proteinExistence type="predicted"/>
<name>A0AA47ICZ6_9XANT</name>
<sequence>MRLYAWELECPAYRTLDPVARALLIELRALYRPTSGNEVFLSVRQAMQRVGVTQRPVQSAFKALIERGWIEEAAGGSFDQKTGTGRARSFLLTNNGANIGEEDAKKTYMRWRPASDLYGSECQKTTVAPDATRRSA</sequence>
<gene>
    <name evidence="1" type="ORF">OEG85_09100</name>
</gene>
<dbReference type="EMBL" id="CP107241">
    <property type="protein sequence ID" value="WAH66074.1"/>
    <property type="molecule type" value="Genomic_DNA"/>
</dbReference>